<keyword evidence="3" id="KW-1185">Reference proteome</keyword>
<evidence type="ECO:0000313" key="2">
    <source>
        <dbReference type="EMBL" id="SFH32962.1"/>
    </source>
</evidence>
<dbReference type="AlphaFoldDB" id="A0A1I2Z519"/>
<name>A0A1I2Z519_9SPHI</name>
<dbReference type="SUPFAM" id="SSF52540">
    <property type="entry name" value="P-loop containing nucleoside triphosphate hydrolases"/>
    <property type="match status" value="1"/>
</dbReference>
<protein>
    <submittedName>
        <fullName evidence="2">AAA ATPase domain-containing protein</fullName>
    </submittedName>
</protein>
<dbReference type="InterPro" id="IPR027417">
    <property type="entry name" value="P-loop_NTPase"/>
</dbReference>
<feature type="domain" description="Endonuclease GajA/Old nuclease/RecF-like AAA" evidence="1">
    <location>
        <begin position="1"/>
        <end position="226"/>
    </location>
</feature>
<sequence>MKINYLQIGKFKNLKDFQLDLKENTNDILVTIGKNGTGKSNLLEALVLIFRDLIMRENNPPFSYKLHYNCHGKDVEIVANPDAKAKYLFSVGGIMLKKKDSFWRKEDDVFVHLPEYVFAYYSGISNRLEEHFDSSQKKFYNDLKKGVNRAFRPLFYARPIHSNFVLLAFYAFEDEKIRNFLEEYLQITGFHSSLFVVPKPDWNSKDGDIRFWNAKGIVAEFLDKLFAKSLMPIKDEVEVRTDFRHSKKKECWYLFLESKEKLKELANEYGSNVEFFKALESTYISDLIHETRIRVQKKNPLDGAMCISVKVATIFRSKLATPKETIAF</sequence>
<reference evidence="2 3" key="1">
    <citation type="submission" date="2016-10" db="EMBL/GenBank/DDBJ databases">
        <authorList>
            <person name="de Groot N.N."/>
        </authorList>
    </citation>
    <scope>NUCLEOTIDE SEQUENCE [LARGE SCALE GENOMIC DNA]</scope>
    <source>
        <strain evidence="2 3">DSM 18684</strain>
    </source>
</reference>
<evidence type="ECO:0000313" key="3">
    <source>
        <dbReference type="Proteomes" id="UP000199666"/>
    </source>
</evidence>
<dbReference type="CDD" id="cd00267">
    <property type="entry name" value="ABC_ATPase"/>
    <property type="match status" value="1"/>
</dbReference>
<gene>
    <name evidence="2" type="ORF">SAMN04489864_1091</name>
</gene>
<evidence type="ECO:0000259" key="1">
    <source>
        <dbReference type="Pfam" id="PF13175"/>
    </source>
</evidence>
<dbReference type="STRING" id="414048.SAMN04489864_1091"/>
<dbReference type="Gene3D" id="3.40.50.300">
    <property type="entry name" value="P-loop containing nucleotide triphosphate hydrolases"/>
    <property type="match status" value="1"/>
</dbReference>
<accession>A0A1I2Z519</accession>
<dbReference type="Pfam" id="PF13175">
    <property type="entry name" value="AAA_15"/>
    <property type="match status" value="1"/>
</dbReference>
<proteinExistence type="predicted"/>
<dbReference type="Proteomes" id="UP000199666">
    <property type="component" value="Unassembled WGS sequence"/>
</dbReference>
<organism evidence="2 3">
    <name type="scientific">Pedobacter insulae</name>
    <dbReference type="NCBI Taxonomy" id="414048"/>
    <lineage>
        <taxon>Bacteria</taxon>
        <taxon>Pseudomonadati</taxon>
        <taxon>Bacteroidota</taxon>
        <taxon>Sphingobacteriia</taxon>
        <taxon>Sphingobacteriales</taxon>
        <taxon>Sphingobacteriaceae</taxon>
        <taxon>Pedobacter</taxon>
    </lineage>
</organism>
<dbReference type="EMBL" id="FOPP01000009">
    <property type="protein sequence ID" value="SFH32962.1"/>
    <property type="molecule type" value="Genomic_DNA"/>
</dbReference>
<dbReference type="RefSeq" id="WP_090995744.1">
    <property type="nucleotide sequence ID" value="NZ_FOPP01000009.1"/>
</dbReference>
<dbReference type="OrthoDB" id="9815944at2"/>
<dbReference type="InterPro" id="IPR041685">
    <property type="entry name" value="AAA_GajA/Old/RecF-like"/>
</dbReference>